<evidence type="ECO:0000313" key="4">
    <source>
        <dbReference type="Proteomes" id="UP000307440"/>
    </source>
</evidence>
<dbReference type="EMBL" id="ML210169">
    <property type="protein sequence ID" value="TFK26985.1"/>
    <property type="molecule type" value="Genomic_DNA"/>
</dbReference>
<feature type="compositionally biased region" description="Pro residues" evidence="1">
    <location>
        <begin position="141"/>
        <end position="150"/>
    </location>
</feature>
<keyword evidence="4" id="KW-1185">Reference proteome</keyword>
<organism evidence="3 4">
    <name type="scientific">Coprinopsis marcescibilis</name>
    <name type="common">Agaric fungus</name>
    <name type="synonym">Psathyrella marcescibilis</name>
    <dbReference type="NCBI Taxonomy" id="230819"/>
    <lineage>
        <taxon>Eukaryota</taxon>
        <taxon>Fungi</taxon>
        <taxon>Dikarya</taxon>
        <taxon>Basidiomycota</taxon>
        <taxon>Agaricomycotina</taxon>
        <taxon>Agaricomycetes</taxon>
        <taxon>Agaricomycetidae</taxon>
        <taxon>Agaricales</taxon>
        <taxon>Agaricineae</taxon>
        <taxon>Psathyrellaceae</taxon>
        <taxon>Coprinopsis</taxon>
    </lineage>
</organism>
<keyword evidence="2" id="KW-1133">Transmembrane helix</keyword>
<dbReference type="Gene3D" id="2.60.120.260">
    <property type="entry name" value="Galactose-binding domain-like"/>
    <property type="match status" value="1"/>
</dbReference>
<evidence type="ECO:0000256" key="1">
    <source>
        <dbReference type="SAM" id="MobiDB-lite"/>
    </source>
</evidence>
<accession>A0A5C3L2M1</accession>
<name>A0A5C3L2M1_COPMA</name>
<dbReference type="PANTHER" id="PTHR16861:SF4">
    <property type="entry name" value="SH3 DOMAIN PROTEIN (AFU_ORTHOLOGUE AFUA_1G13610)"/>
    <property type="match status" value="1"/>
</dbReference>
<evidence type="ECO:0000313" key="3">
    <source>
        <dbReference type="EMBL" id="TFK26985.1"/>
    </source>
</evidence>
<gene>
    <name evidence="3" type="ORF">FA15DRAFT_247051</name>
</gene>
<sequence>MPRIDDTSSEIVYSTGQWQTSQGDSRQYQGTSHFTTVVNAEATIDFRGTRIRVYGTNPGSGGTIEAFFTLDNVEILWRKTSDGRAQDMFWESPTLTNSPHTLIVRNSGGSQVPFHLDFFDIEVPGSPATEPPNTPDTPNTPNEPTPPLPLNSPVSTPRADPSRTDLPTVNPPAQTPSTGQDSPDLPIISQAPTNDRDSSNNSNGGSITVTEVSTQVKPVPIFETNESSKGNISGTKGGLETGAIVGITIGALALILLLGIFVLLLKRRRKRLDKEARGSSDLVYQAGPGTSLV</sequence>
<feature type="region of interest" description="Disordered" evidence="1">
    <location>
        <begin position="121"/>
        <end position="212"/>
    </location>
</feature>
<proteinExistence type="predicted"/>
<dbReference type="Proteomes" id="UP000307440">
    <property type="component" value="Unassembled WGS sequence"/>
</dbReference>
<protein>
    <submittedName>
        <fullName evidence="3">Uncharacterized protein</fullName>
    </submittedName>
</protein>
<dbReference type="STRING" id="230819.A0A5C3L2M1"/>
<dbReference type="OrthoDB" id="3004867at2759"/>
<reference evidence="3 4" key="1">
    <citation type="journal article" date="2019" name="Nat. Ecol. Evol.">
        <title>Megaphylogeny resolves global patterns of mushroom evolution.</title>
        <authorList>
            <person name="Varga T."/>
            <person name="Krizsan K."/>
            <person name="Foldi C."/>
            <person name="Dima B."/>
            <person name="Sanchez-Garcia M."/>
            <person name="Sanchez-Ramirez S."/>
            <person name="Szollosi G.J."/>
            <person name="Szarkandi J.G."/>
            <person name="Papp V."/>
            <person name="Albert L."/>
            <person name="Andreopoulos W."/>
            <person name="Angelini C."/>
            <person name="Antonin V."/>
            <person name="Barry K.W."/>
            <person name="Bougher N.L."/>
            <person name="Buchanan P."/>
            <person name="Buyck B."/>
            <person name="Bense V."/>
            <person name="Catcheside P."/>
            <person name="Chovatia M."/>
            <person name="Cooper J."/>
            <person name="Damon W."/>
            <person name="Desjardin D."/>
            <person name="Finy P."/>
            <person name="Geml J."/>
            <person name="Haridas S."/>
            <person name="Hughes K."/>
            <person name="Justo A."/>
            <person name="Karasinski D."/>
            <person name="Kautmanova I."/>
            <person name="Kiss B."/>
            <person name="Kocsube S."/>
            <person name="Kotiranta H."/>
            <person name="LaButti K.M."/>
            <person name="Lechner B.E."/>
            <person name="Liimatainen K."/>
            <person name="Lipzen A."/>
            <person name="Lukacs Z."/>
            <person name="Mihaltcheva S."/>
            <person name="Morgado L.N."/>
            <person name="Niskanen T."/>
            <person name="Noordeloos M.E."/>
            <person name="Ohm R.A."/>
            <person name="Ortiz-Santana B."/>
            <person name="Ovrebo C."/>
            <person name="Racz N."/>
            <person name="Riley R."/>
            <person name="Savchenko A."/>
            <person name="Shiryaev A."/>
            <person name="Soop K."/>
            <person name="Spirin V."/>
            <person name="Szebenyi C."/>
            <person name="Tomsovsky M."/>
            <person name="Tulloss R.E."/>
            <person name="Uehling J."/>
            <person name="Grigoriev I.V."/>
            <person name="Vagvolgyi C."/>
            <person name="Papp T."/>
            <person name="Martin F.M."/>
            <person name="Miettinen O."/>
            <person name="Hibbett D.S."/>
            <person name="Nagy L.G."/>
        </authorList>
    </citation>
    <scope>NUCLEOTIDE SEQUENCE [LARGE SCALE GENOMIC DNA]</scope>
    <source>
        <strain evidence="3 4">CBS 121175</strain>
    </source>
</reference>
<feature type="transmembrane region" description="Helical" evidence="2">
    <location>
        <begin position="243"/>
        <end position="265"/>
    </location>
</feature>
<keyword evidence="2" id="KW-0812">Transmembrane</keyword>
<dbReference type="AlphaFoldDB" id="A0A5C3L2M1"/>
<keyword evidence="2" id="KW-0472">Membrane</keyword>
<evidence type="ECO:0000256" key="2">
    <source>
        <dbReference type="SAM" id="Phobius"/>
    </source>
</evidence>
<dbReference type="PANTHER" id="PTHR16861">
    <property type="entry name" value="GLYCOPROTEIN 38"/>
    <property type="match status" value="1"/>
</dbReference>